<feature type="signal peptide" evidence="1">
    <location>
        <begin position="1"/>
        <end position="22"/>
    </location>
</feature>
<gene>
    <name evidence="2" type="ORF">ERX46_04420</name>
</gene>
<evidence type="ECO:0000256" key="1">
    <source>
        <dbReference type="SAM" id="SignalP"/>
    </source>
</evidence>
<dbReference type="OrthoDB" id="965683at2"/>
<sequence length="248" mass="26689">MKKVILTGCLAMSALFVSSVNAQTYAEVEKATDATPFSIETTLTENFGNGITWTTPALRGRYFVNENIGVRLQISLGDNLGSAMNTTTRFSENADGTGEEGTLEVDRMAAIFQVGAEYHFLGTQKLDPYSYIGINFGFGKQTTTGTDYNDGALGVPGTGYNADYNYEAMGGYSLIGGTIGLGMDFYFVENVYVGVELGVGITGYNFKDSERTDNFLLGGTPTENKFTALGGSESYLGTQGSLRLGWRF</sequence>
<comment type="caution">
    <text evidence="2">The sequence shown here is derived from an EMBL/GenBank/DDBJ whole genome shotgun (WGS) entry which is preliminary data.</text>
</comment>
<evidence type="ECO:0000313" key="2">
    <source>
        <dbReference type="EMBL" id="RYM34624.1"/>
    </source>
</evidence>
<evidence type="ECO:0000313" key="3">
    <source>
        <dbReference type="Proteomes" id="UP000293952"/>
    </source>
</evidence>
<dbReference type="Proteomes" id="UP000293952">
    <property type="component" value="Unassembled WGS sequence"/>
</dbReference>
<dbReference type="EMBL" id="SETE01000002">
    <property type="protein sequence ID" value="RYM34624.1"/>
    <property type="molecule type" value="Genomic_DNA"/>
</dbReference>
<keyword evidence="3" id="KW-1185">Reference proteome</keyword>
<dbReference type="AlphaFoldDB" id="A0A4Q4KPZ8"/>
<keyword evidence="1" id="KW-0732">Signal</keyword>
<dbReference type="RefSeq" id="WP_130092633.1">
    <property type="nucleotide sequence ID" value="NZ_SETE01000002.1"/>
</dbReference>
<reference evidence="2 3" key="1">
    <citation type="submission" date="2019-02" db="EMBL/GenBank/DDBJ databases">
        <title>Genome sequence of the sea-ice species Brumimicrobium glaciale.</title>
        <authorList>
            <person name="Bowman J.P."/>
        </authorList>
    </citation>
    <scope>NUCLEOTIDE SEQUENCE [LARGE SCALE GENOMIC DNA]</scope>
    <source>
        <strain evidence="2 3">IC156</strain>
    </source>
</reference>
<name>A0A4Q4KPZ8_9FLAO</name>
<feature type="chain" id="PRO_5020444477" description="Outer membrane protein beta-barrel domain-containing protein" evidence="1">
    <location>
        <begin position="23"/>
        <end position="248"/>
    </location>
</feature>
<proteinExistence type="predicted"/>
<evidence type="ECO:0008006" key="4">
    <source>
        <dbReference type="Google" id="ProtNLM"/>
    </source>
</evidence>
<organism evidence="2 3">
    <name type="scientific">Brumimicrobium glaciale</name>
    <dbReference type="NCBI Taxonomy" id="200475"/>
    <lineage>
        <taxon>Bacteria</taxon>
        <taxon>Pseudomonadati</taxon>
        <taxon>Bacteroidota</taxon>
        <taxon>Flavobacteriia</taxon>
        <taxon>Flavobacteriales</taxon>
        <taxon>Crocinitomicaceae</taxon>
        <taxon>Brumimicrobium</taxon>
    </lineage>
</organism>
<dbReference type="Gene3D" id="2.40.160.20">
    <property type="match status" value="1"/>
</dbReference>
<accession>A0A4Q4KPZ8</accession>
<protein>
    <recommendedName>
        <fullName evidence="4">Outer membrane protein beta-barrel domain-containing protein</fullName>
    </recommendedName>
</protein>